<protein>
    <submittedName>
        <fullName evidence="3">Uncharacterized protein</fullName>
    </submittedName>
</protein>
<evidence type="ECO:0000256" key="1">
    <source>
        <dbReference type="SAM" id="MobiDB-lite"/>
    </source>
</evidence>
<reference evidence="3" key="1">
    <citation type="submission" date="2022-11" db="UniProtKB">
        <authorList>
            <consortium name="WormBaseParasite"/>
        </authorList>
    </citation>
    <scope>IDENTIFICATION</scope>
</reference>
<evidence type="ECO:0000313" key="2">
    <source>
        <dbReference type="Proteomes" id="UP000887564"/>
    </source>
</evidence>
<accession>A0A914S2E9</accession>
<proteinExistence type="predicted"/>
<dbReference type="WBParaSite" id="PEQ_0001132901-mRNA-1">
    <property type="protein sequence ID" value="PEQ_0001132901-mRNA-1"/>
    <property type="gene ID" value="PEQ_0001132901"/>
</dbReference>
<dbReference type="Proteomes" id="UP000887564">
    <property type="component" value="Unplaced"/>
</dbReference>
<dbReference type="AlphaFoldDB" id="A0A914S2E9"/>
<evidence type="ECO:0000313" key="3">
    <source>
        <dbReference type="WBParaSite" id="PEQ_0001132901-mRNA-1"/>
    </source>
</evidence>
<organism evidence="2 3">
    <name type="scientific">Parascaris equorum</name>
    <name type="common">Equine roundworm</name>
    <dbReference type="NCBI Taxonomy" id="6256"/>
    <lineage>
        <taxon>Eukaryota</taxon>
        <taxon>Metazoa</taxon>
        <taxon>Ecdysozoa</taxon>
        <taxon>Nematoda</taxon>
        <taxon>Chromadorea</taxon>
        <taxon>Rhabditida</taxon>
        <taxon>Spirurina</taxon>
        <taxon>Ascaridomorpha</taxon>
        <taxon>Ascaridoidea</taxon>
        <taxon>Ascarididae</taxon>
        <taxon>Parascaris</taxon>
    </lineage>
</organism>
<feature type="region of interest" description="Disordered" evidence="1">
    <location>
        <begin position="40"/>
        <end position="61"/>
    </location>
</feature>
<feature type="compositionally biased region" description="Basic residues" evidence="1">
    <location>
        <begin position="52"/>
        <end position="61"/>
    </location>
</feature>
<name>A0A914S2E9_PAREQ</name>
<sequence length="61" mass="6958">MNRLKRDWKAIGRKANSANSANYLMSRKCSRGIALPRKSLSKDSFGKNQGTMRRRVSKRSS</sequence>
<keyword evidence="2" id="KW-1185">Reference proteome</keyword>